<evidence type="ECO:0000256" key="1">
    <source>
        <dbReference type="ARBA" id="ARBA00001933"/>
    </source>
</evidence>
<dbReference type="InterPro" id="IPR005814">
    <property type="entry name" value="Aminotrans_3"/>
</dbReference>
<dbReference type="GO" id="GO:0005737">
    <property type="term" value="C:cytoplasm"/>
    <property type="evidence" value="ECO:0007669"/>
    <property type="project" value="TreeGrafter"/>
</dbReference>
<comment type="pathway">
    <text evidence="4">Amino-acid biosynthesis; L-proline biosynthesis; L-glutamate 5-semialdehyde from L-ornithine: step 1/1.</text>
</comment>
<dbReference type="EC" id="2.6.1.13" evidence="4"/>
<evidence type="ECO:0000313" key="6">
    <source>
        <dbReference type="Proteomes" id="UP000748531"/>
    </source>
</evidence>
<dbReference type="EMBL" id="LUCH01002365">
    <property type="protein sequence ID" value="KAF5401594.1"/>
    <property type="molecule type" value="Genomic_DNA"/>
</dbReference>
<reference evidence="5" key="1">
    <citation type="submission" date="2019-05" db="EMBL/GenBank/DDBJ databases">
        <title>Annotation for the trematode Paragonimus heterotremus.</title>
        <authorList>
            <person name="Choi Y.-J."/>
        </authorList>
    </citation>
    <scope>NUCLEOTIDE SEQUENCE</scope>
    <source>
        <strain evidence="5">LC</strain>
    </source>
</reference>
<organism evidence="5 6">
    <name type="scientific">Paragonimus heterotremus</name>
    <dbReference type="NCBI Taxonomy" id="100268"/>
    <lineage>
        <taxon>Eukaryota</taxon>
        <taxon>Metazoa</taxon>
        <taxon>Spiralia</taxon>
        <taxon>Lophotrochozoa</taxon>
        <taxon>Platyhelminthes</taxon>
        <taxon>Trematoda</taxon>
        <taxon>Digenea</taxon>
        <taxon>Plagiorchiida</taxon>
        <taxon>Troglotremata</taxon>
        <taxon>Troglotrematidae</taxon>
        <taxon>Paragonimus</taxon>
    </lineage>
</organism>
<dbReference type="AlphaFoldDB" id="A0A8J4TLC7"/>
<protein>
    <recommendedName>
        <fullName evidence="4">Ornithine aminotransferase</fullName>
        <ecNumber evidence="4">2.6.1.13</ecNumber>
    </recommendedName>
</protein>
<keyword evidence="6" id="KW-1185">Reference proteome</keyword>
<dbReference type="PANTHER" id="PTHR11986:SF18">
    <property type="entry name" value="ORNITHINE AMINOTRANSFERASE, MITOCHONDRIAL"/>
    <property type="match status" value="1"/>
</dbReference>
<dbReference type="InterPro" id="IPR050103">
    <property type="entry name" value="Class-III_PLP-dep_AT"/>
</dbReference>
<dbReference type="GO" id="GO:0042802">
    <property type="term" value="F:identical protein binding"/>
    <property type="evidence" value="ECO:0007669"/>
    <property type="project" value="TreeGrafter"/>
</dbReference>
<accession>A0A8J4TLC7</accession>
<keyword evidence="4" id="KW-0808">Transferase</keyword>
<evidence type="ECO:0000256" key="4">
    <source>
        <dbReference type="RuleBase" id="RU365036"/>
    </source>
</evidence>
<dbReference type="Gene3D" id="3.90.1150.10">
    <property type="entry name" value="Aspartate Aminotransferase, domain 1"/>
    <property type="match status" value="1"/>
</dbReference>
<evidence type="ECO:0000256" key="3">
    <source>
        <dbReference type="ARBA" id="ARBA00022898"/>
    </source>
</evidence>
<dbReference type="InterPro" id="IPR015424">
    <property type="entry name" value="PyrdxlP-dep_Trfase"/>
</dbReference>
<dbReference type="SUPFAM" id="SSF53383">
    <property type="entry name" value="PLP-dependent transferases"/>
    <property type="match status" value="1"/>
</dbReference>
<comment type="cofactor">
    <cofactor evidence="1 4">
        <name>pyridoxal 5'-phosphate</name>
        <dbReference type="ChEBI" id="CHEBI:597326"/>
    </cofactor>
</comment>
<dbReference type="PANTHER" id="PTHR11986">
    <property type="entry name" value="AMINOTRANSFERASE CLASS III"/>
    <property type="match status" value="1"/>
</dbReference>
<sequence length="141" mass="16393">MFSIYNFRSQSFKIVRLLSWKRSLTDWADSIRKQTSLSEKIYSREDKYGAHNYHPLPVALSKGKGLYVWDVDGNKYMDFLSAYSSVNQGHCHPKLVKALTDQANILTLTSRAFYNDVLGEYEEYITKLFGYDKVLPMNTGW</sequence>
<comment type="similarity">
    <text evidence="2 4">Belongs to the class-III pyridoxal-phosphate-dependent aminotransferase family.</text>
</comment>
<evidence type="ECO:0000313" key="5">
    <source>
        <dbReference type="EMBL" id="KAF5401594.1"/>
    </source>
</evidence>
<proteinExistence type="inferred from homology"/>
<keyword evidence="3 4" id="KW-0663">Pyridoxal phosphate</keyword>
<gene>
    <name evidence="5" type="ORF">PHET_05029</name>
</gene>
<comment type="catalytic activity">
    <reaction evidence="4">
        <text>a 2-oxocarboxylate + L-ornithine = L-glutamate 5-semialdehyde + an L-alpha-amino acid</text>
        <dbReference type="Rhea" id="RHEA:13877"/>
        <dbReference type="ChEBI" id="CHEBI:35179"/>
        <dbReference type="ChEBI" id="CHEBI:46911"/>
        <dbReference type="ChEBI" id="CHEBI:58066"/>
        <dbReference type="ChEBI" id="CHEBI:59869"/>
        <dbReference type="EC" id="2.6.1.13"/>
    </reaction>
</comment>
<dbReference type="GO" id="GO:0019544">
    <property type="term" value="P:L-arginine catabolic process to L-glutamate"/>
    <property type="evidence" value="ECO:0007669"/>
    <property type="project" value="TreeGrafter"/>
</dbReference>
<dbReference type="Proteomes" id="UP000748531">
    <property type="component" value="Unassembled WGS sequence"/>
</dbReference>
<dbReference type="Gene3D" id="3.40.640.10">
    <property type="entry name" value="Type I PLP-dependent aspartate aminotransferase-like (Major domain)"/>
    <property type="match status" value="1"/>
</dbReference>
<comment type="caution">
    <text evidence="5">The sequence shown here is derived from an EMBL/GenBank/DDBJ whole genome shotgun (WGS) entry which is preliminary data.</text>
</comment>
<dbReference type="OrthoDB" id="425114at2759"/>
<dbReference type="GO" id="GO:0004587">
    <property type="term" value="F:ornithine aminotransferase activity"/>
    <property type="evidence" value="ECO:0007669"/>
    <property type="project" value="UniProtKB-EC"/>
</dbReference>
<dbReference type="Pfam" id="PF00202">
    <property type="entry name" value="Aminotran_3"/>
    <property type="match status" value="1"/>
</dbReference>
<dbReference type="GO" id="GO:0030170">
    <property type="term" value="F:pyridoxal phosphate binding"/>
    <property type="evidence" value="ECO:0007669"/>
    <property type="project" value="InterPro"/>
</dbReference>
<name>A0A8J4TLC7_9TREM</name>
<dbReference type="InterPro" id="IPR015422">
    <property type="entry name" value="PyrdxlP-dep_Trfase_small"/>
</dbReference>
<keyword evidence="4" id="KW-0032">Aminotransferase</keyword>
<dbReference type="InterPro" id="IPR015421">
    <property type="entry name" value="PyrdxlP-dep_Trfase_major"/>
</dbReference>
<evidence type="ECO:0000256" key="2">
    <source>
        <dbReference type="ARBA" id="ARBA00008954"/>
    </source>
</evidence>
<dbReference type="GO" id="GO:0010121">
    <property type="term" value="P:L-arginine catabolic process to proline via ornithine"/>
    <property type="evidence" value="ECO:0007669"/>
    <property type="project" value="TreeGrafter"/>
</dbReference>